<dbReference type="Proteomes" id="UP000283087">
    <property type="component" value="Unassembled WGS sequence"/>
</dbReference>
<proteinExistence type="predicted"/>
<evidence type="ECO:0000256" key="1">
    <source>
        <dbReference type="ARBA" id="ARBA00001946"/>
    </source>
</evidence>
<dbReference type="CDD" id="cd01949">
    <property type="entry name" value="GGDEF"/>
    <property type="match status" value="1"/>
</dbReference>
<dbReference type="NCBIfam" id="TIGR00254">
    <property type="entry name" value="GGDEF"/>
    <property type="match status" value="1"/>
</dbReference>
<dbReference type="GO" id="GO:0052621">
    <property type="term" value="F:diguanylate cyclase activity"/>
    <property type="evidence" value="ECO:0007669"/>
    <property type="project" value="UniProtKB-EC"/>
</dbReference>
<evidence type="ECO:0000256" key="3">
    <source>
        <dbReference type="ARBA" id="ARBA00034247"/>
    </source>
</evidence>
<dbReference type="GO" id="GO:0043709">
    <property type="term" value="P:cell adhesion involved in single-species biofilm formation"/>
    <property type="evidence" value="ECO:0007669"/>
    <property type="project" value="TreeGrafter"/>
</dbReference>
<dbReference type="PROSITE" id="PS50887">
    <property type="entry name" value="GGDEF"/>
    <property type="match status" value="1"/>
</dbReference>
<organism evidence="5 6">
    <name type="scientific">Amphritea opalescens</name>
    <dbReference type="NCBI Taxonomy" id="2490544"/>
    <lineage>
        <taxon>Bacteria</taxon>
        <taxon>Pseudomonadati</taxon>
        <taxon>Pseudomonadota</taxon>
        <taxon>Gammaproteobacteria</taxon>
        <taxon>Oceanospirillales</taxon>
        <taxon>Oceanospirillaceae</taxon>
        <taxon>Amphritea</taxon>
    </lineage>
</organism>
<comment type="catalytic activity">
    <reaction evidence="3">
        <text>2 GTP = 3',3'-c-di-GMP + 2 diphosphate</text>
        <dbReference type="Rhea" id="RHEA:24898"/>
        <dbReference type="ChEBI" id="CHEBI:33019"/>
        <dbReference type="ChEBI" id="CHEBI:37565"/>
        <dbReference type="ChEBI" id="CHEBI:58805"/>
        <dbReference type="EC" id="2.7.7.65"/>
    </reaction>
</comment>
<keyword evidence="6" id="KW-1185">Reference proteome</keyword>
<dbReference type="InterPro" id="IPR000160">
    <property type="entry name" value="GGDEF_dom"/>
</dbReference>
<comment type="caution">
    <text evidence="5">The sequence shown here is derived from an EMBL/GenBank/DDBJ whole genome shotgun (WGS) entry which is preliminary data.</text>
</comment>
<comment type="cofactor">
    <cofactor evidence="1">
        <name>Mg(2+)</name>
        <dbReference type="ChEBI" id="CHEBI:18420"/>
    </cofactor>
</comment>
<dbReference type="Gene3D" id="3.30.70.270">
    <property type="match status" value="1"/>
</dbReference>
<dbReference type="InterPro" id="IPR029787">
    <property type="entry name" value="Nucleotide_cyclase"/>
</dbReference>
<feature type="domain" description="GGDEF" evidence="4">
    <location>
        <begin position="1"/>
        <end position="125"/>
    </location>
</feature>
<dbReference type="AlphaFoldDB" id="A0A430KRW3"/>
<evidence type="ECO:0000313" key="6">
    <source>
        <dbReference type="Proteomes" id="UP000283087"/>
    </source>
</evidence>
<dbReference type="GO" id="GO:1902201">
    <property type="term" value="P:negative regulation of bacterial-type flagellum-dependent cell motility"/>
    <property type="evidence" value="ECO:0007669"/>
    <property type="project" value="TreeGrafter"/>
</dbReference>
<dbReference type="SUPFAM" id="SSF55073">
    <property type="entry name" value="Nucleotide cyclase"/>
    <property type="match status" value="1"/>
</dbReference>
<protein>
    <recommendedName>
        <fullName evidence="2">diguanylate cyclase</fullName>
        <ecNumber evidence="2">2.7.7.65</ecNumber>
    </recommendedName>
</protein>
<dbReference type="OrthoDB" id="5620448at2"/>
<gene>
    <name evidence="5" type="ORF">EH243_08855</name>
</gene>
<dbReference type="FunFam" id="3.30.70.270:FF:000001">
    <property type="entry name" value="Diguanylate cyclase domain protein"/>
    <property type="match status" value="1"/>
</dbReference>
<evidence type="ECO:0000256" key="2">
    <source>
        <dbReference type="ARBA" id="ARBA00012528"/>
    </source>
</evidence>
<dbReference type="EC" id="2.7.7.65" evidence="2"/>
<dbReference type="PANTHER" id="PTHR45138:SF9">
    <property type="entry name" value="DIGUANYLATE CYCLASE DGCM-RELATED"/>
    <property type="match status" value="1"/>
</dbReference>
<dbReference type="Pfam" id="PF00990">
    <property type="entry name" value="GGDEF"/>
    <property type="match status" value="1"/>
</dbReference>
<dbReference type="GO" id="GO:0005886">
    <property type="term" value="C:plasma membrane"/>
    <property type="evidence" value="ECO:0007669"/>
    <property type="project" value="TreeGrafter"/>
</dbReference>
<reference evidence="5 6" key="1">
    <citation type="submission" date="2018-11" db="EMBL/GenBank/DDBJ databases">
        <title>The draft genome sequence of Amphritea opalescens ANRC-JH13T.</title>
        <authorList>
            <person name="Fang Z."/>
            <person name="Zhang Y."/>
            <person name="Han X."/>
        </authorList>
    </citation>
    <scope>NUCLEOTIDE SEQUENCE [LARGE SCALE GENOMIC DNA]</scope>
    <source>
        <strain evidence="5 6">ANRC-JH13</strain>
    </source>
</reference>
<dbReference type="InterPro" id="IPR043128">
    <property type="entry name" value="Rev_trsase/Diguanyl_cyclase"/>
</dbReference>
<evidence type="ECO:0000313" key="5">
    <source>
        <dbReference type="EMBL" id="RTE66216.1"/>
    </source>
</evidence>
<dbReference type="InterPro" id="IPR050469">
    <property type="entry name" value="Diguanylate_Cyclase"/>
</dbReference>
<dbReference type="PANTHER" id="PTHR45138">
    <property type="entry name" value="REGULATORY COMPONENTS OF SENSORY TRANSDUCTION SYSTEM"/>
    <property type="match status" value="1"/>
</dbReference>
<dbReference type="SMART" id="SM00267">
    <property type="entry name" value="GGDEF"/>
    <property type="match status" value="1"/>
</dbReference>
<dbReference type="EMBL" id="RQXW01000006">
    <property type="protein sequence ID" value="RTE66216.1"/>
    <property type="molecule type" value="Genomic_DNA"/>
</dbReference>
<evidence type="ECO:0000259" key="4">
    <source>
        <dbReference type="PROSITE" id="PS50887"/>
    </source>
</evidence>
<sequence>MIDIDHFKEINDNYGHQSGDYVLKKLSEKITNRIRKSDIFARIGGEEFTILLNNTPMDSAKVIAEKLRKLIEGTVFVLNNTPIKITISIGIAELNEENRSIEDLYKKADKQLYAAKHGGRNRVCP</sequence>
<name>A0A430KRW3_9GAMM</name>
<accession>A0A430KRW3</accession>